<evidence type="ECO:0000313" key="3">
    <source>
        <dbReference type="Proteomes" id="UP000887116"/>
    </source>
</evidence>
<keyword evidence="2" id="KW-0418">Kinase</keyword>
<dbReference type="AlphaFoldDB" id="A0A8X6IXE7"/>
<accession>A0A8X6IXE7</accession>
<reference evidence="2" key="1">
    <citation type="submission" date="2020-07" db="EMBL/GenBank/DDBJ databases">
        <title>Multicomponent nature underlies the extraordinary mechanical properties of spider dragline silk.</title>
        <authorList>
            <person name="Kono N."/>
            <person name="Nakamura H."/>
            <person name="Mori M."/>
            <person name="Yoshida Y."/>
            <person name="Ohtoshi R."/>
            <person name="Malay A.D."/>
            <person name="Moran D.A.P."/>
            <person name="Tomita M."/>
            <person name="Numata K."/>
            <person name="Arakawa K."/>
        </authorList>
    </citation>
    <scope>NUCLEOTIDE SEQUENCE</scope>
</reference>
<organism evidence="2 3">
    <name type="scientific">Trichonephila clavata</name>
    <name type="common">Joro spider</name>
    <name type="synonym">Nephila clavata</name>
    <dbReference type="NCBI Taxonomy" id="2740835"/>
    <lineage>
        <taxon>Eukaryota</taxon>
        <taxon>Metazoa</taxon>
        <taxon>Ecdysozoa</taxon>
        <taxon>Arthropoda</taxon>
        <taxon>Chelicerata</taxon>
        <taxon>Arachnida</taxon>
        <taxon>Araneae</taxon>
        <taxon>Araneomorphae</taxon>
        <taxon>Entelegynae</taxon>
        <taxon>Araneoidea</taxon>
        <taxon>Nephilidae</taxon>
        <taxon>Trichonephila</taxon>
    </lineage>
</organism>
<dbReference type="Gene3D" id="3.30.710.10">
    <property type="entry name" value="Potassium Channel Kv1.1, Chain A"/>
    <property type="match status" value="1"/>
</dbReference>
<sequence length="201" mass="23362">MEILIEYLYTDEANKLFDSDDIEFLCQILMVSDQLLIPRLKEISEMALIKQLSLKNAAELLELSSVYNSEQLKKSCMQFICINLPAVVESKILEVLSDEVMEELSTYYRGLVPWMHSRRITINRNTFEKDLELLEKEFPISDASVFEKHKIDSHEGKRSRNRWTSRSDAKEVSLVDKVENKTKSPDKNIVLDILTSEVNEK</sequence>
<dbReference type="InterPro" id="IPR051625">
    <property type="entry name" value="Signaling_Regulatory_Domain"/>
</dbReference>
<protein>
    <submittedName>
        <fullName evidence="2">Inhibitor of Bruton tyrosine kinase</fullName>
    </submittedName>
</protein>
<evidence type="ECO:0000256" key="1">
    <source>
        <dbReference type="ARBA" id="ARBA00022737"/>
    </source>
</evidence>
<dbReference type="Proteomes" id="UP000887116">
    <property type="component" value="Unassembled WGS sequence"/>
</dbReference>
<dbReference type="EMBL" id="BMAO01006998">
    <property type="protein sequence ID" value="GFR12975.1"/>
    <property type="molecule type" value="Genomic_DNA"/>
</dbReference>
<dbReference type="GO" id="GO:0016301">
    <property type="term" value="F:kinase activity"/>
    <property type="evidence" value="ECO:0007669"/>
    <property type="project" value="UniProtKB-KW"/>
</dbReference>
<evidence type="ECO:0000313" key="2">
    <source>
        <dbReference type="EMBL" id="GFR12975.1"/>
    </source>
</evidence>
<dbReference type="OrthoDB" id="1893551at2759"/>
<comment type="caution">
    <text evidence="2">The sequence shown here is derived from an EMBL/GenBank/DDBJ whole genome shotgun (WGS) entry which is preliminary data.</text>
</comment>
<proteinExistence type="predicted"/>
<name>A0A8X6IXE7_TRICU</name>
<feature type="non-terminal residue" evidence="2">
    <location>
        <position position="201"/>
    </location>
</feature>
<dbReference type="CDD" id="cd18500">
    <property type="entry name" value="BACK_IBtk"/>
    <property type="match status" value="1"/>
</dbReference>
<keyword evidence="3" id="KW-1185">Reference proteome</keyword>
<dbReference type="InterPro" id="IPR011333">
    <property type="entry name" value="SKP1/BTB/POZ_sf"/>
</dbReference>
<dbReference type="PANTHER" id="PTHR22872">
    <property type="entry name" value="BTK-BINDING PROTEIN-RELATED"/>
    <property type="match status" value="1"/>
</dbReference>
<keyword evidence="2" id="KW-0808">Transferase</keyword>
<keyword evidence="1" id="KW-0677">Repeat</keyword>
<dbReference type="PANTHER" id="PTHR22872:SF2">
    <property type="entry name" value="INHIBITOR OF BRUTON TYROSINE KINASE"/>
    <property type="match status" value="1"/>
</dbReference>
<gene>
    <name evidence="2" type="primary">Ibtk</name>
    <name evidence="2" type="ORF">TNCT_387071</name>
</gene>